<dbReference type="SUPFAM" id="SSF50475">
    <property type="entry name" value="FMN-binding split barrel"/>
    <property type="match status" value="1"/>
</dbReference>
<dbReference type="InterPro" id="IPR012349">
    <property type="entry name" value="Split_barrel_FMN-bd"/>
</dbReference>
<dbReference type="Gene3D" id="2.30.110.10">
    <property type="entry name" value="Electron Transport, Fmn-binding Protein, Chain A"/>
    <property type="match status" value="1"/>
</dbReference>
<proteinExistence type="predicted"/>
<evidence type="ECO:0000313" key="2">
    <source>
        <dbReference type="EMBL" id="PRX10150.1"/>
    </source>
</evidence>
<dbReference type="AlphaFoldDB" id="A0A2T0JR87"/>
<protein>
    <submittedName>
        <fullName evidence="2">Pyridoxamine 5'-phosphate oxidase</fullName>
    </submittedName>
</protein>
<organism evidence="2 3">
    <name type="scientific">Actinoplanes italicus</name>
    <dbReference type="NCBI Taxonomy" id="113567"/>
    <lineage>
        <taxon>Bacteria</taxon>
        <taxon>Bacillati</taxon>
        <taxon>Actinomycetota</taxon>
        <taxon>Actinomycetes</taxon>
        <taxon>Micromonosporales</taxon>
        <taxon>Micromonosporaceae</taxon>
        <taxon>Actinoplanes</taxon>
    </lineage>
</organism>
<dbReference type="EMBL" id="PVMZ01000034">
    <property type="protein sequence ID" value="PRX10150.1"/>
    <property type="molecule type" value="Genomic_DNA"/>
</dbReference>
<sequence length="163" mass="17696">MCANRVYKWLMTDDFAAIARQIIDANGYLTLATADAGGRPWATPLWFAADRYTDFFWLSRPSTRHSANIATRPDVGITVFDSTVPISQGQAVYIEAVAGQVPDADLEPALAVYSARSVAAGGRAWAVADVVSPAEFRLYRARATACYVLDDHDSRVPADPARA</sequence>
<evidence type="ECO:0000259" key="1">
    <source>
        <dbReference type="Pfam" id="PF01243"/>
    </source>
</evidence>
<gene>
    <name evidence="2" type="ORF">CLV67_13434</name>
</gene>
<dbReference type="Pfam" id="PF01243">
    <property type="entry name" value="PNPOx_N"/>
    <property type="match status" value="1"/>
</dbReference>
<feature type="domain" description="Pyridoxamine 5'-phosphate oxidase N-terminal" evidence="1">
    <location>
        <begin position="19"/>
        <end position="129"/>
    </location>
</feature>
<dbReference type="InterPro" id="IPR011576">
    <property type="entry name" value="Pyridox_Oxase_N"/>
</dbReference>
<comment type="caution">
    <text evidence="2">The sequence shown here is derived from an EMBL/GenBank/DDBJ whole genome shotgun (WGS) entry which is preliminary data.</text>
</comment>
<accession>A0A2T0JR87</accession>
<reference evidence="2 3" key="1">
    <citation type="submission" date="2018-03" db="EMBL/GenBank/DDBJ databases">
        <title>Genomic Encyclopedia of Archaeal and Bacterial Type Strains, Phase II (KMG-II): from individual species to whole genera.</title>
        <authorList>
            <person name="Goeker M."/>
        </authorList>
    </citation>
    <scope>NUCLEOTIDE SEQUENCE [LARGE SCALE GENOMIC DNA]</scope>
    <source>
        <strain evidence="2 3">DSM 43146</strain>
    </source>
</reference>
<dbReference type="OrthoDB" id="9788889at2"/>
<evidence type="ECO:0000313" key="3">
    <source>
        <dbReference type="Proteomes" id="UP000239415"/>
    </source>
</evidence>
<name>A0A2T0JR87_9ACTN</name>
<keyword evidence="3" id="KW-1185">Reference proteome</keyword>
<dbReference type="Proteomes" id="UP000239415">
    <property type="component" value="Unassembled WGS sequence"/>
</dbReference>